<protein>
    <recommendedName>
        <fullName evidence="3">diguanylate cyclase</fullName>
        <ecNumber evidence="3">2.7.7.65</ecNumber>
    </recommendedName>
</protein>
<dbReference type="GO" id="GO:0052621">
    <property type="term" value="F:diguanylate cyclase activity"/>
    <property type="evidence" value="ECO:0007669"/>
    <property type="project" value="UniProtKB-EC"/>
</dbReference>
<name>A0A7W4LL83_9GAMM</name>
<proteinExistence type="predicted"/>
<dbReference type="Gene3D" id="3.30.70.270">
    <property type="match status" value="1"/>
</dbReference>
<evidence type="ECO:0000259" key="5">
    <source>
        <dbReference type="PROSITE" id="PS50887"/>
    </source>
</evidence>
<keyword evidence="4" id="KW-1133">Transmembrane helix</keyword>
<dbReference type="PROSITE" id="PS50887">
    <property type="entry name" value="GGDEF"/>
    <property type="match status" value="1"/>
</dbReference>
<evidence type="ECO:0000256" key="4">
    <source>
        <dbReference type="SAM" id="Phobius"/>
    </source>
</evidence>
<feature type="domain" description="GGDEF" evidence="5">
    <location>
        <begin position="214"/>
        <end position="346"/>
    </location>
</feature>
<feature type="transmembrane region" description="Helical" evidence="4">
    <location>
        <begin position="42"/>
        <end position="61"/>
    </location>
</feature>
<dbReference type="GO" id="GO:1902201">
    <property type="term" value="P:negative regulation of bacterial-type flagellum-dependent cell motility"/>
    <property type="evidence" value="ECO:0007669"/>
    <property type="project" value="TreeGrafter"/>
</dbReference>
<comment type="subcellular location">
    <subcellularLocation>
        <location evidence="2">Cell inner membrane</location>
    </subcellularLocation>
</comment>
<dbReference type="CDD" id="cd01949">
    <property type="entry name" value="GGDEF"/>
    <property type="match status" value="1"/>
</dbReference>
<dbReference type="Pfam" id="PF00990">
    <property type="entry name" value="GGDEF"/>
    <property type="match status" value="1"/>
</dbReference>
<dbReference type="RefSeq" id="WP_183088788.1">
    <property type="nucleotide sequence ID" value="NZ_JACJUD010000002.1"/>
</dbReference>
<dbReference type="EC" id="2.7.7.65" evidence="3"/>
<feature type="transmembrane region" description="Helical" evidence="4">
    <location>
        <begin position="81"/>
        <end position="104"/>
    </location>
</feature>
<evidence type="ECO:0000256" key="3">
    <source>
        <dbReference type="ARBA" id="ARBA00012528"/>
    </source>
</evidence>
<dbReference type="InterPro" id="IPR007894">
    <property type="entry name" value="MASE2"/>
</dbReference>
<reference evidence="6 7" key="1">
    <citation type="submission" date="2020-08" db="EMBL/GenBank/DDBJ databases">
        <authorList>
            <person name="Kim C.M."/>
        </authorList>
    </citation>
    <scope>NUCLEOTIDE SEQUENCE [LARGE SCALE GENOMIC DNA]</scope>
    <source>
        <strain evidence="6 7">UL070</strain>
    </source>
</reference>
<dbReference type="PANTHER" id="PTHR45138:SF24">
    <property type="entry name" value="DIGUANYLATE CYCLASE DGCC-RELATED"/>
    <property type="match status" value="1"/>
</dbReference>
<gene>
    <name evidence="6" type="ORF">H3H51_09145</name>
</gene>
<comment type="cofactor">
    <cofactor evidence="1">
        <name>Mg(2+)</name>
        <dbReference type="ChEBI" id="CHEBI:18420"/>
    </cofactor>
</comment>
<dbReference type="InterPro" id="IPR029787">
    <property type="entry name" value="Nucleotide_cyclase"/>
</dbReference>
<dbReference type="GO" id="GO:0043709">
    <property type="term" value="P:cell adhesion involved in single-species biofilm formation"/>
    <property type="evidence" value="ECO:0007669"/>
    <property type="project" value="TreeGrafter"/>
</dbReference>
<evidence type="ECO:0000256" key="1">
    <source>
        <dbReference type="ARBA" id="ARBA00001946"/>
    </source>
</evidence>
<comment type="caution">
    <text evidence="6">The sequence shown here is derived from an EMBL/GenBank/DDBJ whole genome shotgun (WGS) entry which is preliminary data.</text>
</comment>
<feature type="transmembrane region" description="Helical" evidence="4">
    <location>
        <begin position="116"/>
        <end position="140"/>
    </location>
</feature>
<evidence type="ECO:0000256" key="2">
    <source>
        <dbReference type="ARBA" id="ARBA00004533"/>
    </source>
</evidence>
<evidence type="ECO:0000313" key="7">
    <source>
        <dbReference type="Proteomes" id="UP000542720"/>
    </source>
</evidence>
<dbReference type="Pfam" id="PF05230">
    <property type="entry name" value="MASE2"/>
    <property type="match status" value="1"/>
</dbReference>
<dbReference type="InterPro" id="IPR050469">
    <property type="entry name" value="Diguanylate_Cyclase"/>
</dbReference>
<feature type="transmembrane region" description="Helical" evidence="4">
    <location>
        <begin position="146"/>
        <end position="167"/>
    </location>
</feature>
<evidence type="ECO:0000313" key="6">
    <source>
        <dbReference type="EMBL" id="MBB2495185.1"/>
    </source>
</evidence>
<dbReference type="InterPro" id="IPR043128">
    <property type="entry name" value="Rev_trsase/Diguanyl_cyclase"/>
</dbReference>
<keyword evidence="4" id="KW-0472">Membrane</keyword>
<dbReference type="Proteomes" id="UP000542720">
    <property type="component" value="Unassembled WGS sequence"/>
</dbReference>
<dbReference type="PANTHER" id="PTHR45138">
    <property type="entry name" value="REGULATORY COMPONENTS OF SENSORY TRANSDUCTION SYSTEM"/>
    <property type="match status" value="1"/>
</dbReference>
<dbReference type="SUPFAM" id="SSF55073">
    <property type="entry name" value="Nucleotide cyclase"/>
    <property type="match status" value="1"/>
</dbReference>
<organism evidence="6 7">
    <name type="scientific">Aquipseudomonas ullengensis</name>
    <dbReference type="NCBI Taxonomy" id="2759166"/>
    <lineage>
        <taxon>Bacteria</taxon>
        <taxon>Pseudomonadati</taxon>
        <taxon>Pseudomonadota</taxon>
        <taxon>Gammaproteobacteria</taxon>
        <taxon>Pseudomonadales</taxon>
        <taxon>Pseudomonadaceae</taxon>
        <taxon>Aquipseudomonas</taxon>
    </lineage>
</organism>
<dbReference type="SMART" id="SM00267">
    <property type="entry name" value="GGDEF"/>
    <property type="match status" value="1"/>
</dbReference>
<accession>A0A7W4LL83</accession>
<dbReference type="GO" id="GO:0005886">
    <property type="term" value="C:plasma membrane"/>
    <property type="evidence" value="ECO:0007669"/>
    <property type="project" value="UniProtKB-SubCell"/>
</dbReference>
<dbReference type="NCBIfam" id="TIGR00254">
    <property type="entry name" value="GGDEF"/>
    <property type="match status" value="1"/>
</dbReference>
<sequence length="365" mass="40034">MDRNTGSGLSFAKRIYLPRAIGLGVGFFCVAAGLWSMAMPSWIWVVLVFNGYLWPHLAFQISRFSAKPYLTERRNLLLDSVFGGFWAGAMQFNALPTVTILSMMAMNNIAAGGARFFLAGCAAQLFGALLSMTLFGFAFSPATSMAQLYACLPMLVLYPLALGLVCYRLTITLAEHKQALRAVSRTDSLTRLFNHGYWKDLLQHEFSKCRQGEQRSTMALIDVDHFKSINDTHGHLVGDSVLRLISERLVHSLREDDLAGRYGGDEFCVILPHTPPVLATEVMERLRHSLADIRSELAPQLRFTLSIGLAGYSPLQLDSSAWLKAADQALYQAKSGGRDRVVLASEVPGAVAAGQPAQDQPASDS</sequence>
<dbReference type="FunFam" id="3.30.70.270:FF:000001">
    <property type="entry name" value="Diguanylate cyclase domain protein"/>
    <property type="match status" value="1"/>
</dbReference>
<feature type="transmembrane region" description="Helical" evidence="4">
    <location>
        <begin position="15"/>
        <end position="35"/>
    </location>
</feature>
<dbReference type="EMBL" id="JACJUD010000002">
    <property type="protein sequence ID" value="MBB2495185.1"/>
    <property type="molecule type" value="Genomic_DNA"/>
</dbReference>
<dbReference type="InterPro" id="IPR000160">
    <property type="entry name" value="GGDEF_dom"/>
</dbReference>
<keyword evidence="7" id="KW-1185">Reference proteome</keyword>
<dbReference type="AlphaFoldDB" id="A0A7W4LL83"/>
<keyword evidence="4" id="KW-0812">Transmembrane</keyword>